<organism evidence="4 5">
    <name type="scientific">Pedobacter cryoconitis</name>
    <dbReference type="NCBI Taxonomy" id="188932"/>
    <lineage>
        <taxon>Bacteria</taxon>
        <taxon>Pseudomonadati</taxon>
        <taxon>Bacteroidota</taxon>
        <taxon>Sphingobacteriia</taxon>
        <taxon>Sphingobacteriales</taxon>
        <taxon>Sphingobacteriaceae</taxon>
        <taxon>Pedobacter</taxon>
    </lineage>
</organism>
<reference evidence="4 5" key="1">
    <citation type="submission" date="2020-08" db="EMBL/GenBank/DDBJ databases">
        <title>Genomic Encyclopedia of Type Strains, Phase IV (KMG-V): Genome sequencing to study the core and pangenomes of soil and plant-associated prokaryotes.</title>
        <authorList>
            <person name="Whitman W."/>
        </authorList>
    </citation>
    <scope>NUCLEOTIDE SEQUENCE [LARGE SCALE GENOMIC DNA]</scope>
    <source>
        <strain evidence="4 5">M2T3</strain>
    </source>
</reference>
<feature type="domain" description="Alginate lyase" evidence="3">
    <location>
        <begin position="59"/>
        <end position="333"/>
    </location>
</feature>
<dbReference type="InterPro" id="IPR008397">
    <property type="entry name" value="Alginate_lyase_dom"/>
</dbReference>
<dbReference type="SUPFAM" id="SSF48230">
    <property type="entry name" value="Chondroitin AC/alginate lyase"/>
    <property type="match status" value="1"/>
</dbReference>
<evidence type="ECO:0000259" key="3">
    <source>
        <dbReference type="Pfam" id="PF05426"/>
    </source>
</evidence>
<dbReference type="Gene3D" id="1.50.10.100">
    <property type="entry name" value="Chondroitin AC/alginate lyase"/>
    <property type="match status" value="1"/>
</dbReference>
<dbReference type="GO" id="GO:0016829">
    <property type="term" value="F:lyase activity"/>
    <property type="evidence" value="ECO:0007669"/>
    <property type="project" value="UniProtKB-KW"/>
</dbReference>
<protein>
    <recommendedName>
        <fullName evidence="3">Alginate lyase domain-containing protein</fullName>
    </recommendedName>
</protein>
<evidence type="ECO:0000313" key="5">
    <source>
        <dbReference type="Proteomes" id="UP000521017"/>
    </source>
</evidence>
<dbReference type="AlphaFoldDB" id="A0A7X0J5G0"/>
<proteinExistence type="predicted"/>
<evidence type="ECO:0000313" key="4">
    <source>
        <dbReference type="EMBL" id="MBB6501233.1"/>
    </source>
</evidence>
<evidence type="ECO:0000256" key="2">
    <source>
        <dbReference type="ARBA" id="ARBA00023239"/>
    </source>
</evidence>
<gene>
    <name evidence="4" type="ORF">HDF25_003396</name>
</gene>
<dbReference type="Proteomes" id="UP000521017">
    <property type="component" value="Unassembled WGS sequence"/>
</dbReference>
<dbReference type="EMBL" id="JACHCC010000008">
    <property type="protein sequence ID" value="MBB6501233.1"/>
    <property type="molecule type" value="Genomic_DNA"/>
</dbReference>
<accession>A0A7X0J5G0</accession>
<keyword evidence="1" id="KW-0732">Signal</keyword>
<dbReference type="Pfam" id="PF05426">
    <property type="entry name" value="Alginate_lyase"/>
    <property type="match status" value="1"/>
</dbReference>
<dbReference type="InterPro" id="IPR008929">
    <property type="entry name" value="Chondroitin_lyas"/>
</dbReference>
<keyword evidence="2" id="KW-0456">Lyase</keyword>
<dbReference type="GO" id="GO:0042597">
    <property type="term" value="C:periplasmic space"/>
    <property type="evidence" value="ECO:0007669"/>
    <property type="project" value="InterPro"/>
</dbReference>
<sequence>MMKKIILKVFTGILLLVGFVGHAKENPVKDEIKKQAELTLRKTVLVAAKWAMQQKPVTVTAESSSRSAGGLHDFFSEGDYWWPDPKNPDGPYIQRDGMTNPENFVAHRLAMIRFSKIIGALASAYRLTGEEQYAKQASVHLKAWFISQGTKMNPSLQFAQAIKGRFTGRGIGIIDTIQLMEVAQGVLVMQKVLNKELVNGVKDWFSEYLNWLMTHSYGKDEMKAENNHGTCFTMQLASFAKLTRNQQLLDFAKDRYKKVLLPNQMAADGSFPRELSRTKPYGYSVFNLDAMTTLCQILSTPSDNLWTYETTDGKSIKKGVTYFYPFVKDKSKWPLKPDVMHWENWPVAQPFLIFAADAFQQKEWLQTWQKLDHEPTVEEVIRNLPVRNPLIWLN</sequence>
<evidence type="ECO:0000256" key="1">
    <source>
        <dbReference type="ARBA" id="ARBA00022729"/>
    </source>
</evidence>
<name>A0A7X0J5G0_9SPHI</name>
<dbReference type="RefSeq" id="WP_184626760.1">
    <property type="nucleotide sequence ID" value="NZ_JACHCC010000008.1"/>
</dbReference>
<comment type="caution">
    <text evidence="4">The sequence shown here is derived from an EMBL/GenBank/DDBJ whole genome shotgun (WGS) entry which is preliminary data.</text>
</comment>